<reference evidence="1" key="1">
    <citation type="submission" date="2021-05" db="EMBL/GenBank/DDBJ databases">
        <authorList>
            <person name="Scholz U."/>
            <person name="Mascher M."/>
            <person name="Fiebig A."/>
        </authorList>
    </citation>
    <scope>NUCLEOTIDE SEQUENCE [LARGE SCALE GENOMIC DNA]</scope>
</reference>
<accession>A0ACD5ZE69</accession>
<sequence>MPANLGPWFGSAIGMLTSPFSTLISIHATYCFTARTNVTNHQTETETLERNLLRIEQAIIDGRRNGLIPTDEADKWVQRAKQAISEEAANRKSFVNRCRIFGCSLNFWGNYKTSKQAAEKVGVVKIYRETTPLVNDVTREPRPPPIVYLPTHYVQLLPSREDTLQHALRCIKDDLIVGLIAIWVPDRDEKTHLLKKINNSFLGGCPFDFVIFVTATSECLVQNIQDQIKKRLCIKQHDDVATQATRIFELLRTKSFLLLVDDLCVQLDLQAVGIPYPLGNVEVVEGVQDSEVVEATEVVTVVQNPEIVEVVEAVQYSRQVQRKVVVTSISQSICHMMDVEIHIQMPDLGEDEAHQLFAKDAHDPYSDPSIRVLAEALVRELKCLPSDLIRYGKLMQGKKDPRRWEDAIDAIRKAKLQSDEPLNLAEKVVRNVENAIEDLRAKGDDVRLEIANADRQHRIATNEVNRWLKKVDTIIRDAEVISWDCRKLKKDVTMEASEKLREVYECLSSCPSNVVVESMPPLVQEMSGPPMSAQNRNLQNALHYIKDDPTVGMIGIWGPGGVGKTHLLKNINNSFGEGMAFNFVLFVTASRGCSVEKFQSQIMKMLGLQSTGYNSRIIYEYMKTKSFLVLLDDLWDPINLEDVGIPYPLGNVNNLKRKVVLTTRLRKVCGQMKVKEELKVPYLLEHEAWQLFEENVGAETLSSPYIETLARELMTELKGLPLALTTIAKAMYRKDTAQWETAIQYMQQSCCTDDKDPVELGMETSVFMQLKFSYDNLRSETLRECFKTCALWPEDASISKGDLANCWMGLGLVNEHDIESSFRKSYNLIADLTAVCLLEDIEDLYGFVKVHDVIRDMAVWISCGCGENNDKWIVRAPADKDKRVIIPWNKAEYISLMSNRLTQLVPIRFHPDPIKLRILCLQGNNLNERVIAEAIKNCTSLTYLDLSSNNLMSIPEELCSFGKLEYLNLSENELQVTELPRSIGKLTNLKFLYLRNTSIRTIPSEVMSSLKALQVIDLRTISELYGSTVREPYVKGRAYFNLGVLFREFGTLPELKAVGTIAIGSDEFDSLRVAANLPLRYLTLIKLEKLCLSDILLNDFARRTLYDLIITSCDNLKEIIVRHDTRQPNNHFGSLNQLTVILMPELKEVAWMGATPASTLPRLTYLEFCSCNSLLHLSWVMYLPRLEQLHIYQCGSMVQAFMRCHGDKLCNGQEKEKTFPCLKFLYLQGNNSLDTIGDDGMEFPSLERLVIMQCPALKRLPFQLNSMPLKLKELGFYDVQEWEGLECEEGVKTLLQPAVKFGTYRF</sequence>
<organism evidence="1 2">
    <name type="scientific">Avena sativa</name>
    <name type="common">Oat</name>
    <dbReference type="NCBI Taxonomy" id="4498"/>
    <lineage>
        <taxon>Eukaryota</taxon>
        <taxon>Viridiplantae</taxon>
        <taxon>Streptophyta</taxon>
        <taxon>Embryophyta</taxon>
        <taxon>Tracheophyta</taxon>
        <taxon>Spermatophyta</taxon>
        <taxon>Magnoliopsida</taxon>
        <taxon>Liliopsida</taxon>
        <taxon>Poales</taxon>
        <taxon>Poaceae</taxon>
        <taxon>BOP clade</taxon>
        <taxon>Pooideae</taxon>
        <taxon>Poodae</taxon>
        <taxon>Poeae</taxon>
        <taxon>Poeae Chloroplast Group 1 (Aveneae type)</taxon>
        <taxon>Aveninae</taxon>
        <taxon>Avena</taxon>
    </lineage>
</organism>
<reference evidence="1" key="2">
    <citation type="submission" date="2025-09" db="UniProtKB">
        <authorList>
            <consortium name="EnsemblPlants"/>
        </authorList>
    </citation>
    <scope>IDENTIFICATION</scope>
</reference>
<evidence type="ECO:0000313" key="1">
    <source>
        <dbReference type="EnsemblPlants" id="AVESA.00010b.r2.6DG1153140.1.CDS"/>
    </source>
</evidence>
<proteinExistence type="predicted"/>
<keyword evidence="2" id="KW-1185">Reference proteome</keyword>
<dbReference type="EnsemblPlants" id="AVESA.00010b.r2.6DG1153140.1">
    <property type="protein sequence ID" value="AVESA.00010b.r2.6DG1153140.1.CDS"/>
    <property type="gene ID" value="AVESA.00010b.r2.6DG1153140"/>
</dbReference>
<protein>
    <submittedName>
        <fullName evidence="1">Uncharacterized protein</fullName>
    </submittedName>
</protein>
<evidence type="ECO:0000313" key="2">
    <source>
        <dbReference type="Proteomes" id="UP001732700"/>
    </source>
</evidence>
<name>A0ACD5ZE69_AVESA</name>
<dbReference type="Proteomes" id="UP001732700">
    <property type="component" value="Chromosome 6D"/>
</dbReference>